<comment type="caution">
    <text evidence="1">The sequence shown here is derived from an EMBL/GenBank/DDBJ whole genome shotgun (WGS) entry which is preliminary data.</text>
</comment>
<accession>A0ACC2EZJ9</accession>
<dbReference type="EMBL" id="CM055764">
    <property type="protein sequence ID" value="KAJ7984528.1"/>
    <property type="molecule type" value="Genomic_DNA"/>
</dbReference>
<evidence type="ECO:0000313" key="1">
    <source>
        <dbReference type="EMBL" id="KAJ7984528.1"/>
    </source>
</evidence>
<dbReference type="Proteomes" id="UP001157502">
    <property type="component" value="Chromosome 37"/>
</dbReference>
<sequence>MSSDAYSVLIKAVRPGVGQSGRTGPVARQLLSAPGPLLDSHPDRPLGEAGKVPGTARCLQAWHACRCLNRSGSTLGTRRMHSNDSSALAPLAQLAQPGTSLAQTRRWKWREATKTGSLLRHR</sequence>
<name>A0ACC2EZJ9_DALPE</name>
<organism evidence="1 2">
    <name type="scientific">Dallia pectoralis</name>
    <name type="common">Alaska blackfish</name>
    <dbReference type="NCBI Taxonomy" id="75939"/>
    <lineage>
        <taxon>Eukaryota</taxon>
        <taxon>Metazoa</taxon>
        <taxon>Chordata</taxon>
        <taxon>Craniata</taxon>
        <taxon>Vertebrata</taxon>
        <taxon>Euteleostomi</taxon>
        <taxon>Actinopterygii</taxon>
        <taxon>Neopterygii</taxon>
        <taxon>Teleostei</taxon>
        <taxon>Protacanthopterygii</taxon>
        <taxon>Esociformes</taxon>
        <taxon>Umbridae</taxon>
        <taxon>Dallia</taxon>
    </lineage>
</organism>
<protein>
    <submittedName>
        <fullName evidence="1">Uncharacterized protein</fullName>
    </submittedName>
</protein>
<evidence type="ECO:0000313" key="2">
    <source>
        <dbReference type="Proteomes" id="UP001157502"/>
    </source>
</evidence>
<keyword evidence="2" id="KW-1185">Reference proteome</keyword>
<gene>
    <name evidence="1" type="ORF">DPEC_G00355740</name>
</gene>
<reference evidence="1" key="1">
    <citation type="submission" date="2021-05" db="EMBL/GenBank/DDBJ databases">
        <authorList>
            <person name="Pan Q."/>
            <person name="Jouanno E."/>
            <person name="Zahm M."/>
            <person name="Klopp C."/>
            <person name="Cabau C."/>
            <person name="Louis A."/>
            <person name="Berthelot C."/>
            <person name="Parey E."/>
            <person name="Roest Crollius H."/>
            <person name="Montfort J."/>
            <person name="Robinson-Rechavi M."/>
            <person name="Bouchez O."/>
            <person name="Lampietro C."/>
            <person name="Lopez Roques C."/>
            <person name="Donnadieu C."/>
            <person name="Postlethwait J."/>
            <person name="Bobe J."/>
            <person name="Dillon D."/>
            <person name="Chandos A."/>
            <person name="von Hippel F."/>
            <person name="Guiguen Y."/>
        </authorList>
    </citation>
    <scope>NUCLEOTIDE SEQUENCE</scope>
    <source>
        <strain evidence="1">YG-Jan2019</strain>
    </source>
</reference>
<proteinExistence type="predicted"/>